<evidence type="ECO:0000259" key="1">
    <source>
        <dbReference type="SMART" id="SM00953"/>
    </source>
</evidence>
<evidence type="ECO:0000313" key="3">
    <source>
        <dbReference type="Proteomes" id="UP000027982"/>
    </source>
</evidence>
<keyword evidence="3" id="KW-1185">Reference proteome</keyword>
<dbReference type="InterPro" id="IPR014914">
    <property type="entry name" value="RES_dom"/>
</dbReference>
<reference evidence="2 3" key="1">
    <citation type="journal article" date="2014" name="PLoS ONE">
        <title>The first complete genome sequence of the class fimbriimonadia in the phylum armatimonadetes.</title>
        <authorList>
            <person name="Hu Z.Y."/>
            <person name="Wang Y.Z."/>
            <person name="Im W.T."/>
            <person name="Wang S.Y."/>
            <person name="Zhao G.P."/>
            <person name="Zheng H.J."/>
            <person name="Quan Z.X."/>
        </authorList>
    </citation>
    <scope>NUCLEOTIDE SEQUENCE [LARGE SCALE GENOMIC DNA]</scope>
    <source>
        <strain evidence="2">Gsoil 348</strain>
    </source>
</reference>
<evidence type="ECO:0000313" key="2">
    <source>
        <dbReference type="EMBL" id="AIE87148.1"/>
    </source>
</evidence>
<organism evidence="2 3">
    <name type="scientific">Fimbriimonas ginsengisoli Gsoil 348</name>
    <dbReference type="NCBI Taxonomy" id="661478"/>
    <lineage>
        <taxon>Bacteria</taxon>
        <taxon>Bacillati</taxon>
        <taxon>Armatimonadota</taxon>
        <taxon>Fimbriimonadia</taxon>
        <taxon>Fimbriimonadales</taxon>
        <taxon>Fimbriimonadaceae</taxon>
        <taxon>Fimbriimonas</taxon>
    </lineage>
</organism>
<dbReference type="RefSeq" id="WP_025228931.1">
    <property type="nucleotide sequence ID" value="NZ_CP007139.1"/>
</dbReference>
<dbReference type="OrthoDB" id="9789501at2"/>
<name>A0A068NUE9_FIMGI</name>
<dbReference type="HOGENOM" id="CLU_133611_0_1_0"/>
<dbReference type="KEGG" id="fgi:OP10G_3780"/>
<protein>
    <recommendedName>
        <fullName evidence="1">RES domain-containing protein</fullName>
    </recommendedName>
</protein>
<accession>A0A068NUE9</accession>
<dbReference type="SMART" id="SM00953">
    <property type="entry name" value="RES"/>
    <property type="match status" value="1"/>
</dbReference>
<proteinExistence type="predicted"/>
<dbReference type="Proteomes" id="UP000027982">
    <property type="component" value="Chromosome"/>
</dbReference>
<dbReference type="EMBL" id="CP007139">
    <property type="protein sequence ID" value="AIE87148.1"/>
    <property type="molecule type" value="Genomic_DNA"/>
</dbReference>
<dbReference type="AlphaFoldDB" id="A0A068NUE9"/>
<sequence>MTCFLIADRRYSLLSGMGAALYGGRWNSVGSEMLYTSLTFAGAILEKLVHTNTGSISQTQAWIRLEVPSSLPIHAFEEDDISDWLSDQAGCRNYGDKWLISGASVGLIVPSIIGRPHEMNLLLNPKHPGFGEILTSEPAAVDWDPRLFSR</sequence>
<gene>
    <name evidence="2" type="ORF">OP10G_3780</name>
</gene>
<dbReference type="eggNOG" id="COG5654">
    <property type="taxonomic scope" value="Bacteria"/>
</dbReference>
<feature type="domain" description="RES" evidence="1">
    <location>
        <begin position="13"/>
        <end position="137"/>
    </location>
</feature>
<dbReference type="Pfam" id="PF08808">
    <property type="entry name" value="RES"/>
    <property type="match status" value="1"/>
</dbReference>
<dbReference type="STRING" id="661478.OP10G_3780"/>